<dbReference type="AlphaFoldDB" id="A0A6J8AF47"/>
<evidence type="ECO:0000313" key="9">
    <source>
        <dbReference type="EMBL" id="CAC5366997.1"/>
    </source>
</evidence>
<dbReference type="Proteomes" id="UP000507470">
    <property type="component" value="Unassembled WGS sequence"/>
</dbReference>
<keyword evidence="6 7" id="KW-0472">Membrane</keyword>
<proteinExistence type="predicted"/>
<reference evidence="9 10" key="1">
    <citation type="submission" date="2020-06" db="EMBL/GenBank/DDBJ databases">
        <authorList>
            <person name="Li R."/>
            <person name="Bekaert M."/>
        </authorList>
    </citation>
    <scope>NUCLEOTIDE SEQUENCE [LARGE SCALE GENOMIC DNA]</scope>
    <source>
        <strain evidence="10">wild</strain>
    </source>
</reference>
<keyword evidence="5 7" id="KW-1133">Transmembrane helix</keyword>
<dbReference type="FunFam" id="3.40.50.1820:FF:000041">
    <property type="entry name" value="Mesoderm-specific transcript homolog protein"/>
    <property type="match status" value="1"/>
</dbReference>
<dbReference type="InterPro" id="IPR000073">
    <property type="entry name" value="AB_hydrolase_1"/>
</dbReference>
<keyword evidence="3" id="KW-0378">Hydrolase</keyword>
<keyword evidence="2 7" id="KW-0812">Transmembrane</keyword>
<keyword evidence="4" id="KW-0256">Endoplasmic reticulum</keyword>
<dbReference type="InterPro" id="IPR000639">
    <property type="entry name" value="Epox_hydrolase-like"/>
</dbReference>
<evidence type="ECO:0000256" key="5">
    <source>
        <dbReference type="ARBA" id="ARBA00022989"/>
    </source>
</evidence>
<dbReference type="Gene3D" id="3.40.50.1820">
    <property type="entry name" value="alpha/beta hydrolase"/>
    <property type="match status" value="1"/>
</dbReference>
<dbReference type="GO" id="GO:0047372">
    <property type="term" value="F:monoacylglycerol lipase activity"/>
    <property type="evidence" value="ECO:0007669"/>
    <property type="project" value="TreeGrafter"/>
</dbReference>
<gene>
    <name evidence="9" type="ORF">MCOR_7075</name>
</gene>
<dbReference type="OrthoDB" id="7130006at2759"/>
<evidence type="ECO:0000256" key="1">
    <source>
        <dbReference type="ARBA" id="ARBA00004477"/>
    </source>
</evidence>
<accession>A0A6J8AF47</accession>
<dbReference type="PANTHER" id="PTHR43798">
    <property type="entry name" value="MONOACYLGLYCEROL LIPASE"/>
    <property type="match status" value="1"/>
</dbReference>
<dbReference type="PANTHER" id="PTHR43798:SF33">
    <property type="entry name" value="HYDROLASE, PUTATIVE (AFU_ORTHOLOGUE AFUA_2G14860)-RELATED"/>
    <property type="match status" value="1"/>
</dbReference>
<evidence type="ECO:0000256" key="7">
    <source>
        <dbReference type="SAM" id="Phobius"/>
    </source>
</evidence>
<dbReference type="EMBL" id="CACVKT020001353">
    <property type="protein sequence ID" value="CAC5366997.1"/>
    <property type="molecule type" value="Genomic_DNA"/>
</dbReference>
<evidence type="ECO:0000256" key="4">
    <source>
        <dbReference type="ARBA" id="ARBA00022824"/>
    </source>
</evidence>
<dbReference type="InterPro" id="IPR050266">
    <property type="entry name" value="AB_hydrolase_sf"/>
</dbReference>
<dbReference type="InterPro" id="IPR029058">
    <property type="entry name" value="AB_hydrolase_fold"/>
</dbReference>
<protein>
    <submittedName>
        <fullName evidence="9">Mesoderm-specific transcript homolog protein,Mesoderm-specific transcript protein</fullName>
    </submittedName>
</protein>
<feature type="domain" description="AB hydrolase-1" evidence="8">
    <location>
        <begin position="61"/>
        <end position="160"/>
    </location>
</feature>
<comment type="subcellular location">
    <subcellularLocation>
        <location evidence="1">Endoplasmic reticulum membrane</location>
        <topology evidence="1">Multi-pass membrane protein</topology>
    </subcellularLocation>
</comment>
<name>A0A6J8AF47_MYTCO</name>
<dbReference type="PRINTS" id="PR00412">
    <property type="entry name" value="EPOXHYDRLASE"/>
</dbReference>
<evidence type="ECO:0000259" key="8">
    <source>
        <dbReference type="Pfam" id="PF00561"/>
    </source>
</evidence>
<organism evidence="9 10">
    <name type="scientific">Mytilus coruscus</name>
    <name type="common">Sea mussel</name>
    <dbReference type="NCBI Taxonomy" id="42192"/>
    <lineage>
        <taxon>Eukaryota</taxon>
        <taxon>Metazoa</taxon>
        <taxon>Spiralia</taxon>
        <taxon>Lophotrochozoa</taxon>
        <taxon>Mollusca</taxon>
        <taxon>Bivalvia</taxon>
        <taxon>Autobranchia</taxon>
        <taxon>Pteriomorphia</taxon>
        <taxon>Mytilida</taxon>
        <taxon>Mytiloidea</taxon>
        <taxon>Mytilidae</taxon>
        <taxon>Mytilinae</taxon>
        <taxon>Mytilus</taxon>
    </lineage>
</organism>
<evidence type="ECO:0000256" key="3">
    <source>
        <dbReference type="ARBA" id="ARBA00022801"/>
    </source>
</evidence>
<feature type="transmembrane region" description="Helical" evidence="7">
    <location>
        <begin position="6"/>
        <end position="22"/>
    </location>
</feature>
<evidence type="ECO:0000256" key="2">
    <source>
        <dbReference type="ARBA" id="ARBA00022692"/>
    </source>
</evidence>
<dbReference type="Pfam" id="PF00561">
    <property type="entry name" value="Abhydrolase_1"/>
    <property type="match status" value="1"/>
</dbReference>
<keyword evidence="10" id="KW-1185">Reference proteome</keyword>
<sequence>MGLKTWIAVSVVIIGVIFIMYPEPNLTPKVITWKEGGKYLQYKSYQIFYRVEDGKLNDGRTLLCLHGYPTSSYDWIKIMDGLKEHFSKIILYDFIGFGFSDKPDNHTYTIMEQADIGERILKEIKVTKVHILAHDYGDTVALELLARYNNKENKDRIPEIQTLCLSNGGIFPETNTPRPIQKLLLNPYAGPIASRLTFFFIFKKLVSFGEIFGPETIPLEDDLWDFFVIILHKNGHVISHRLIHYITQRAEFKDRWVGALKNTPVKVHMIYGPADPVNPDSFIDFYKKSVPQHSITVLDPKIGHYPQWEAPTAFIDAYSTFIIKTKS</sequence>
<evidence type="ECO:0000256" key="6">
    <source>
        <dbReference type="ARBA" id="ARBA00023136"/>
    </source>
</evidence>
<dbReference type="SUPFAM" id="SSF53474">
    <property type="entry name" value="alpha/beta-Hydrolases"/>
    <property type="match status" value="1"/>
</dbReference>
<evidence type="ECO:0000313" key="10">
    <source>
        <dbReference type="Proteomes" id="UP000507470"/>
    </source>
</evidence>
<dbReference type="GO" id="GO:0005789">
    <property type="term" value="C:endoplasmic reticulum membrane"/>
    <property type="evidence" value="ECO:0007669"/>
    <property type="project" value="UniProtKB-SubCell"/>
</dbReference>
<dbReference type="GO" id="GO:0046464">
    <property type="term" value="P:acylglycerol catabolic process"/>
    <property type="evidence" value="ECO:0007669"/>
    <property type="project" value="TreeGrafter"/>
</dbReference>